<dbReference type="InterPro" id="IPR012349">
    <property type="entry name" value="Split_barrel_FMN-bd"/>
</dbReference>
<gene>
    <name evidence="6" type="ORF">SAMN05421813_11836</name>
</gene>
<evidence type="ECO:0000256" key="4">
    <source>
        <dbReference type="ARBA" id="ARBA00038054"/>
    </source>
</evidence>
<dbReference type="Proteomes" id="UP000199226">
    <property type="component" value="Unassembled WGS sequence"/>
</dbReference>
<evidence type="ECO:0000313" key="6">
    <source>
        <dbReference type="EMBL" id="SDM64699.1"/>
    </source>
</evidence>
<organism evidence="6 7">
    <name type="scientific">Daejeonella rubra</name>
    <dbReference type="NCBI Taxonomy" id="990371"/>
    <lineage>
        <taxon>Bacteria</taxon>
        <taxon>Pseudomonadati</taxon>
        <taxon>Bacteroidota</taxon>
        <taxon>Sphingobacteriia</taxon>
        <taxon>Sphingobacteriales</taxon>
        <taxon>Sphingobacteriaceae</taxon>
        <taxon>Daejeonella</taxon>
    </lineage>
</organism>
<evidence type="ECO:0000256" key="1">
    <source>
        <dbReference type="ARBA" id="ARBA00001917"/>
    </source>
</evidence>
<dbReference type="GO" id="GO:0010181">
    <property type="term" value="F:FMN binding"/>
    <property type="evidence" value="ECO:0007669"/>
    <property type="project" value="InterPro"/>
</dbReference>
<dbReference type="STRING" id="990371.SAMN05421813_11836"/>
<keyword evidence="2" id="KW-0285">Flavoprotein</keyword>
<reference evidence="7" key="1">
    <citation type="submission" date="2016-10" db="EMBL/GenBank/DDBJ databases">
        <authorList>
            <person name="Varghese N."/>
            <person name="Submissions S."/>
        </authorList>
    </citation>
    <scope>NUCLEOTIDE SEQUENCE [LARGE SCALE GENOMIC DNA]</scope>
    <source>
        <strain evidence="7">DSM 24536</strain>
    </source>
</reference>
<evidence type="ECO:0000256" key="2">
    <source>
        <dbReference type="ARBA" id="ARBA00022630"/>
    </source>
</evidence>
<keyword evidence="7" id="KW-1185">Reference proteome</keyword>
<dbReference type="RefSeq" id="WP_090705369.1">
    <property type="nucleotide sequence ID" value="NZ_FNHH01000018.1"/>
</dbReference>
<dbReference type="Gene3D" id="2.30.110.10">
    <property type="entry name" value="Electron Transport, Fmn-binding Protein, Chain A"/>
    <property type="match status" value="1"/>
</dbReference>
<dbReference type="PANTHER" id="PTHR33798:SF5">
    <property type="entry name" value="FLAVIN REDUCTASE LIKE DOMAIN-CONTAINING PROTEIN"/>
    <property type="match status" value="1"/>
</dbReference>
<dbReference type="PANTHER" id="PTHR33798">
    <property type="entry name" value="FLAVOPROTEIN OXYGENASE"/>
    <property type="match status" value="1"/>
</dbReference>
<dbReference type="Pfam" id="PF01613">
    <property type="entry name" value="Flavin_Reduct"/>
    <property type="match status" value="1"/>
</dbReference>
<dbReference type="InterPro" id="IPR002563">
    <property type="entry name" value="Flavin_Rdtase-like_dom"/>
</dbReference>
<dbReference type="GO" id="GO:0016646">
    <property type="term" value="F:oxidoreductase activity, acting on the CH-NH group of donors, NAD or NADP as acceptor"/>
    <property type="evidence" value="ECO:0007669"/>
    <property type="project" value="UniProtKB-ARBA"/>
</dbReference>
<dbReference type="AlphaFoldDB" id="A0A1G9UY15"/>
<dbReference type="SUPFAM" id="SSF50475">
    <property type="entry name" value="FMN-binding split barrel"/>
    <property type="match status" value="1"/>
</dbReference>
<evidence type="ECO:0000256" key="3">
    <source>
        <dbReference type="ARBA" id="ARBA00022643"/>
    </source>
</evidence>
<dbReference type="OrthoDB" id="5293996at2"/>
<accession>A0A1G9UY15</accession>
<keyword evidence="3" id="KW-0288">FMN</keyword>
<dbReference type="EMBL" id="FNHH01000018">
    <property type="protein sequence ID" value="SDM64699.1"/>
    <property type="molecule type" value="Genomic_DNA"/>
</dbReference>
<comment type="cofactor">
    <cofactor evidence="1">
        <name>FMN</name>
        <dbReference type="ChEBI" id="CHEBI:58210"/>
    </cofactor>
</comment>
<sequence>MNFSQDHISAMEKRYRTTFINSLPGYKCLHMLGTVNRSGISNLGLFNSVFHLGANPPLLGMIFRPDGDEHDSLENIKQTGQYTLNNVLPEWFDQAHQTSARFPSGQSEFEPCGFKEFYYNDFKAPFVAQSSIMIGLEMREIIDIPINNTKMLIGEIVHVLMGDGIVGNDGYVDHIKAGTVTVAGLDSYFKTEHLGRLAYAKFT</sequence>
<feature type="domain" description="Flavin reductase like" evidence="5">
    <location>
        <begin position="36"/>
        <end position="164"/>
    </location>
</feature>
<comment type="similarity">
    <text evidence="4">Belongs to the flavoredoxin family.</text>
</comment>
<evidence type="ECO:0000313" key="7">
    <source>
        <dbReference type="Proteomes" id="UP000199226"/>
    </source>
</evidence>
<protein>
    <submittedName>
        <fullName evidence="6">NADH-FMN oxidoreductase RutF, flavin reductase (DIM6/NTAB) family</fullName>
    </submittedName>
</protein>
<evidence type="ECO:0000259" key="5">
    <source>
        <dbReference type="Pfam" id="PF01613"/>
    </source>
</evidence>
<proteinExistence type="inferred from homology"/>
<name>A0A1G9UY15_9SPHI</name>